<protein>
    <submittedName>
        <fullName evidence="1">Methyltransferase, TIGR04325 family</fullName>
        <ecNumber evidence="1">2.1.1.-</ecNumber>
    </submittedName>
</protein>
<dbReference type="Gene3D" id="3.40.50.150">
    <property type="entry name" value="Vaccinia Virus protein VP39"/>
    <property type="match status" value="1"/>
</dbReference>
<dbReference type="EC" id="2.1.1.-" evidence="1"/>
<keyword evidence="1" id="KW-0808">Transferase</keyword>
<proteinExistence type="predicted"/>
<dbReference type="EMBL" id="CP071247">
    <property type="protein sequence ID" value="QSP93937.1"/>
    <property type="molecule type" value="Genomic_DNA"/>
</dbReference>
<dbReference type="InterPro" id="IPR027612">
    <property type="entry name" value="Put_MTase_LIC12133"/>
</dbReference>
<evidence type="ECO:0000313" key="1">
    <source>
        <dbReference type="EMBL" id="QSP93937.1"/>
    </source>
</evidence>
<dbReference type="GO" id="GO:0032259">
    <property type="term" value="P:methylation"/>
    <property type="evidence" value="ECO:0007669"/>
    <property type="project" value="UniProtKB-KW"/>
</dbReference>
<reference evidence="1 2" key="1">
    <citation type="submission" date="2021-03" db="EMBL/GenBank/DDBJ databases">
        <title>Genome sequencing of Marinobacter sp. LPB0319.</title>
        <authorList>
            <person name="Kim J."/>
        </authorList>
    </citation>
    <scope>NUCLEOTIDE SEQUENCE [LARGE SCALE GENOMIC DNA]</scope>
    <source>
        <strain evidence="1 2">LPB0319</strain>
    </source>
</reference>
<dbReference type="GO" id="GO:0008168">
    <property type="term" value="F:methyltransferase activity"/>
    <property type="evidence" value="ECO:0007669"/>
    <property type="project" value="UniProtKB-KW"/>
</dbReference>
<dbReference type="InterPro" id="IPR029063">
    <property type="entry name" value="SAM-dependent_MTases_sf"/>
</dbReference>
<evidence type="ECO:0000313" key="2">
    <source>
        <dbReference type="Proteomes" id="UP000663555"/>
    </source>
</evidence>
<sequence>MSCKKIVGVRAADGWWTFFALTRFPVKQPVAQGRRVFRGGGAMFQHTRSFVRRMGAVPPIQKMLDGWYARDFAQAIHVNWFRGVYPDFASARDAAPTNKPLGYNNPEPASAEMYRFRMQAIAPCDYPVAFWLSRLMLPGQSLLDFGGHSGVLFYALNKYLTFPEGFSWQVYDLPVVLEEARRFAEVNNAPKTLSFCDDYKNAGPWDYVLFSGSLQYLEESLSAIILKMKAPPDRLLINMLPVHPEQSYYTLQNISTAFCPYRIYSANELMNEIDGLNGTVIDEWRNTDKRCEIPYHPSQSLGFYRGLLVDLVP</sequence>
<organism evidence="1 2">
    <name type="scientific">Marinobacter salinisoli</name>
    <dbReference type="NCBI Taxonomy" id="2769486"/>
    <lineage>
        <taxon>Bacteria</taxon>
        <taxon>Pseudomonadati</taxon>
        <taxon>Pseudomonadota</taxon>
        <taxon>Gammaproteobacteria</taxon>
        <taxon>Pseudomonadales</taxon>
        <taxon>Marinobacteraceae</taxon>
        <taxon>Marinobacter</taxon>
    </lineage>
</organism>
<name>A0ABX7MNT0_9GAMM</name>
<keyword evidence="2" id="KW-1185">Reference proteome</keyword>
<accession>A0ABX7MNT0</accession>
<dbReference type="RefSeq" id="WP_206643159.1">
    <property type="nucleotide sequence ID" value="NZ_CP071247.1"/>
</dbReference>
<dbReference type="SUPFAM" id="SSF53335">
    <property type="entry name" value="S-adenosyl-L-methionine-dependent methyltransferases"/>
    <property type="match status" value="1"/>
</dbReference>
<gene>
    <name evidence="1" type="ORF">LPB19_12115</name>
</gene>
<keyword evidence="1" id="KW-0489">Methyltransferase</keyword>
<dbReference type="Proteomes" id="UP000663555">
    <property type="component" value="Chromosome"/>
</dbReference>
<dbReference type="NCBIfam" id="TIGR04325">
    <property type="entry name" value="MTase_LIC12133"/>
    <property type="match status" value="1"/>
</dbReference>